<keyword evidence="11" id="KW-0862">Zinc</keyword>
<evidence type="ECO:0000313" key="18">
    <source>
        <dbReference type="Proteomes" id="UP001162131"/>
    </source>
</evidence>
<keyword evidence="9 14" id="KW-0863">Zinc-finger</keyword>
<dbReference type="FunFam" id="3.30.40.10:FF:000051">
    <property type="entry name" value="RBR-type E3 ubiquitin transferase"/>
    <property type="match status" value="1"/>
</dbReference>
<feature type="domain" description="RING-type" evidence="16">
    <location>
        <begin position="126"/>
        <end position="327"/>
    </location>
</feature>
<dbReference type="GO" id="GO:0043130">
    <property type="term" value="F:ubiquitin binding"/>
    <property type="evidence" value="ECO:0007669"/>
    <property type="project" value="TreeGrafter"/>
</dbReference>
<keyword evidence="12" id="KW-1133">Transmembrane helix</keyword>
<dbReference type="Gene3D" id="3.30.40.10">
    <property type="entry name" value="Zinc/RING finger domain, C3HC4 (zinc finger)"/>
    <property type="match status" value="1"/>
</dbReference>
<dbReference type="InterPro" id="IPR002867">
    <property type="entry name" value="IBR_dom"/>
</dbReference>
<sequence length="327" mass="38591">MDELFDFFYEIDSLNSIESAITIPQAYVLGFSRALYHQDLLWTLNFFKKLNDFKANEHLRERAEWFILYKLYEGLYAEAESLLSQLSQPKSSKAVRRLISENDKPYYKEIRSYLKSISSKKLPEVEHISCPICLDDIEDPNSKPLVQCQHIFHDHCISRYITNKVDSRQFPILCPLELCKAEIDASDIKTRLEQYIFQQFEDYSFKNHVETHGSEYSCCPTADCPYIFIPNCAKRFKCPVCKKKYCLECRSIYHRKLNCEEFRAANGDIRDAEFLKFVKGAMYKQCILCQFWVERTKGCNHMTCRCGYEFCYKCGAKYKECRCGIWS</sequence>
<dbReference type="InterPro" id="IPR001841">
    <property type="entry name" value="Znf_RING"/>
</dbReference>
<dbReference type="InterPro" id="IPR051628">
    <property type="entry name" value="LUBAC_E3_Ligases"/>
</dbReference>
<evidence type="ECO:0000256" key="5">
    <source>
        <dbReference type="ARBA" id="ARBA00022679"/>
    </source>
</evidence>
<dbReference type="GO" id="GO:0008270">
    <property type="term" value="F:zinc ion binding"/>
    <property type="evidence" value="ECO:0007669"/>
    <property type="project" value="UniProtKB-KW"/>
</dbReference>
<dbReference type="PANTHER" id="PTHR22770">
    <property type="entry name" value="UBIQUITIN CONJUGATING ENZYME 7 INTERACTING PROTEIN-RELATED"/>
    <property type="match status" value="1"/>
</dbReference>
<evidence type="ECO:0000259" key="15">
    <source>
        <dbReference type="PROSITE" id="PS50089"/>
    </source>
</evidence>
<dbReference type="GO" id="GO:0061630">
    <property type="term" value="F:ubiquitin protein ligase activity"/>
    <property type="evidence" value="ECO:0007669"/>
    <property type="project" value="UniProtKB-EC"/>
</dbReference>
<evidence type="ECO:0000256" key="12">
    <source>
        <dbReference type="ARBA" id="ARBA00022989"/>
    </source>
</evidence>
<organism evidence="17 18">
    <name type="scientific">Blepharisma stoltei</name>
    <dbReference type="NCBI Taxonomy" id="1481888"/>
    <lineage>
        <taxon>Eukaryota</taxon>
        <taxon>Sar</taxon>
        <taxon>Alveolata</taxon>
        <taxon>Ciliophora</taxon>
        <taxon>Postciliodesmatophora</taxon>
        <taxon>Heterotrichea</taxon>
        <taxon>Heterotrichida</taxon>
        <taxon>Blepharismidae</taxon>
        <taxon>Blepharisma</taxon>
    </lineage>
</organism>
<proteinExistence type="predicted"/>
<comment type="pathway">
    <text evidence="3">Protein modification; protein ubiquitination.</text>
</comment>
<dbReference type="SMART" id="SM00647">
    <property type="entry name" value="IBR"/>
    <property type="match status" value="2"/>
</dbReference>
<evidence type="ECO:0000256" key="3">
    <source>
        <dbReference type="ARBA" id="ARBA00004906"/>
    </source>
</evidence>
<keyword evidence="7" id="KW-0479">Metal-binding</keyword>
<dbReference type="EC" id="2.3.2.31" evidence="4"/>
<dbReference type="CDD" id="cd22584">
    <property type="entry name" value="Rcat_RBR_unk"/>
    <property type="match status" value="1"/>
</dbReference>
<dbReference type="CDD" id="cd20335">
    <property type="entry name" value="BRcat_RBR"/>
    <property type="match status" value="1"/>
</dbReference>
<protein>
    <recommendedName>
        <fullName evidence="4">RBR-type E3 ubiquitin transferase</fullName>
        <ecNumber evidence="4">2.3.2.31</ecNumber>
    </recommendedName>
</protein>
<dbReference type="PROSITE" id="PS50089">
    <property type="entry name" value="ZF_RING_2"/>
    <property type="match status" value="1"/>
</dbReference>
<dbReference type="Pfam" id="PF13639">
    <property type="entry name" value="zf-RING_2"/>
    <property type="match status" value="1"/>
</dbReference>
<dbReference type="SUPFAM" id="SSF57850">
    <property type="entry name" value="RING/U-box"/>
    <property type="match status" value="2"/>
</dbReference>
<keyword evidence="18" id="KW-1185">Reference proteome</keyword>
<comment type="subcellular location">
    <subcellularLocation>
        <location evidence="2">Membrane</location>
        <topology evidence="2">Single-pass membrane protein</topology>
    </subcellularLocation>
</comment>
<dbReference type="GO" id="GO:0097039">
    <property type="term" value="P:protein linear polyubiquitination"/>
    <property type="evidence" value="ECO:0007669"/>
    <property type="project" value="TreeGrafter"/>
</dbReference>
<gene>
    <name evidence="17" type="ORF">BSTOLATCC_MIC65285</name>
</gene>
<dbReference type="PROSITE" id="PS51873">
    <property type="entry name" value="TRIAD"/>
    <property type="match status" value="1"/>
</dbReference>
<comment type="catalytic activity">
    <reaction evidence="1">
        <text>[E2 ubiquitin-conjugating enzyme]-S-ubiquitinyl-L-cysteine + [acceptor protein]-L-lysine = [E2 ubiquitin-conjugating enzyme]-L-cysteine + [acceptor protein]-N(6)-ubiquitinyl-L-lysine.</text>
        <dbReference type="EC" id="2.3.2.31"/>
    </reaction>
</comment>
<dbReference type="PANTHER" id="PTHR22770:SF13">
    <property type="entry name" value="RING-TYPE DOMAIN-CONTAINING PROTEIN"/>
    <property type="match status" value="1"/>
</dbReference>
<name>A0AAU9KAB9_9CILI</name>
<dbReference type="GO" id="GO:0000151">
    <property type="term" value="C:ubiquitin ligase complex"/>
    <property type="evidence" value="ECO:0007669"/>
    <property type="project" value="TreeGrafter"/>
</dbReference>
<comment type="caution">
    <text evidence="17">The sequence shown here is derived from an EMBL/GenBank/DDBJ whole genome shotgun (WGS) entry which is preliminary data.</text>
</comment>
<reference evidence="17" key="1">
    <citation type="submission" date="2021-09" db="EMBL/GenBank/DDBJ databases">
        <authorList>
            <consortium name="AG Swart"/>
            <person name="Singh M."/>
            <person name="Singh A."/>
            <person name="Seah K."/>
            <person name="Emmerich C."/>
        </authorList>
    </citation>
    <scope>NUCLEOTIDE SEQUENCE</scope>
    <source>
        <strain evidence="17">ATCC30299</strain>
    </source>
</reference>
<dbReference type="EMBL" id="CAJZBQ010000063">
    <property type="protein sequence ID" value="CAG9335977.1"/>
    <property type="molecule type" value="Genomic_DNA"/>
</dbReference>
<keyword evidence="13" id="KW-0472">Membrane</keyword>
<keyword evidence="6" id="KW-0812">Transmembrane</keyword>
<dbReference type="GO" id="GO:0005737">
    <property type="term" value="C:cytoplasm"/>
    <property type="evidence" value="ECO:0007669"/>
    <property type="project" value="UniProtKB-ARBA"/>
</dbReference>
<dbReference type="GO" id="GO:0043161">
    <property type="term" value="P:proteasome-mediated ubiquitin-dependent protein catabolic process"/>
    <property type="evidence" value="ECO:0007669"/>
    <property type="project" value="TreeGrafter"/>
</dbReference>
<evidence type="ECO:0000256" key="11">
    <source>
        <dbReference type="ARBA" id="ARBA00022833"/>
    </source>
</evidence>
<accession>A0AAU9KAB9</accession>
<dbReference type="Pfam" id="PF01485">
    <property type="entry name" value="IBR"/>
    <property type="match status" value="2"/>
</dbReference>
<evidence type="ECO:0000256" key="9">
    <source>
        <dbReference type="ARBA" id="ARBA00022771"/>
    </source>
</evidence>
<evidence type="ECO:0000256" key="2">
    <source>
        <dbReference type="ARBA" id="ARBA00004167"/>
    </source>
</evidence>
<dbReference type="InterPro" id="IPR044066">
    <property type="entry name" value="TRIAD_supradom"/>
</dbReference>
<evidence type="ECO:0000256" key="1">
    <source>
        <dbReference type="ARBA" id="ARBA00001798"/>
    </source>
</evidence>
<keyword evidence="8" id="KW-0677">Repeat</keyword>
<evidence type="ECO:0000256" key="10">
    <source>
        <dbReference type="ARBA" id="ARBA00022786"/>
    </source>
</evidence>
<evidence type="ECO:0000256" key="4">
    <source>
        <dbReference type="ARBA" id="ARBA00012251"/>
    </source>
</evidence>
<evidence type="ECO:0000259" key="16">
    <source>
        <dbReference type="PROSITE" id="PS51873"/>
    </source>
</evidence>
<dbReference type="Gene3D" id="1.20.120.1750">
    <property type="match status" value="1"/>
</dbReference>
<dbReference type="AlphaFoldDB" id="A0AAU9KAB9"/>
<keyword evidence="10" id="KW-0833">Ubl conjugation pathway</keyword>
<dbReference type="GO" id="GO:0031090">
    <property type="term" value="C:organelle membrane"/>
    <property type="evidence" value="ECO:0007669"/>
    <property type="project" value="UniProtKB-ARBA"/>
</dbReference>
<feature type="domain" description="RING-type" evidence="15">
    <location>
        <begin position="130"/>
        <end position="176"/>
    </location>
</feature>
<keyword evidence="5" id="KW-0808">Transferase</keyword>
<evidence type="ECO:0000256" key="7">
    <source>
        <dbReference type="ARBA" id="ARBA00022723"/>
    </source>
</evidence>
<evidence type="ECO:0000256" key="14">
    <source>
        <dbReference type="PROSITE-ProRule" id="PRU00175"/>
    </source>
</evidence>
<evidence type="ECO:0000313" key="17">
    <source>
        <dbReference type="EMBL" id="CAG9335977.1"/>
    </source>
</evidence>
<evidence type="ECO:0000256" key="8">
    <source>
        <dbReference type="ARBA" id="ARBA00022737"/>
    </source>
</evidence>
<dbReference type="Proteomes" id="UP001162131">
    <property type="component" value="Unassembled WGS sequence"/>
</dbReference>
<dbReference type="InterPro" id="IPR013083">
    <property type="entry name" value="Znf_RING/FYVE/PHD"/>
</dbReference>
<evidence type="ECO:0000256" key="13">
    <source>
        <dbReference type="ARBA" id="ARBA00023136"/>
    </source>
</evidence>
<evidence type="ECO:0000256" key="6">
    <source>
        <dbReference type="ARBA" id="ARBA00022692"/>
    </source>
</evidence>